<keyword evidence="6" id="KW-1185">Reference proteome</keyword>
<feature type="signal peptide" evidence="2">
    <location>
        <begin position="1"/>
        <end position="20"/>
    </location>
</feature>
<dbReference type="EMBL" id="JAHWXP010000003">
    <property type="protein sequence ID" value="MBY8337737.1"/>
    <property type="molecule type" value="Genomic_DNA"/>
</dbReference>
<evidence type="ECO:0000256" key="2">
    <source>
        <dbReference type="RuleBase" id="RU362097"/>
    </source>
</evidence>
<keyword evidence="2" id="KW-0564">Palmitate</keyword>
<keyword evidence="2" id="KW-0812">Transmembrane</keyword>
<keyword evidence="2" id="KW-0472">Membrane</keyword>
<gene>
    <name evidence="5" type="ORF">KYN89_11855</name>
</gene>
<proteinExistence type="inferred from homology"/>
<sequence length="502" mass="53511">MRCAITIALAALALTGCVNLAPDRAQPQVTAQLPEGFPNSENAAPYRPAAWWTAFQDPVLDALVADALANNLDIAEASARVAQAAAQARVARSALLPRVSASGDASYSNTPLSGSAFGGFPGGGGGGGAQSSRIENDSYSLGLGASYEIDLFGRVRNDYAAARADALAAEYDYRTVQLAAAAETIATYFEIVDSRRQIELTLETIDLLGDRAARTEERFRRGLTQSFELYQVQQDQRNVQASLPQREAALDDAEGRLGVLVRAYPQAVEARLARPLTPQLVFDEVPAGLPADLLGQRPDVAAAWARLEAARARVGARKAERFPSITLSAQPGTQGGDIGGALDVANNWAVNLTAGLTAPIFQGGRISANIEAAKATYDAAAANYARTVLTAFREANSAIEDYEENRQRYRLILAQREEARFSADLQARRFEAGVGDYVSYLDALRALYQVESALSSAGRTVAIARLGIHRALGGDWTDPSAPDRIGPHPVEMVPAPQEGQEP</sequence>
<dbReference type="Gene3D" id="1.20.1600.10">
    <property type="entry name" value="Outer membrane efflux proteins (OEP)"/>
    <property type="match status" value="1"/>
</dbReference>
<keyword evidence="2" id="KW-0449">Lipoprotein</keyword>
<comment type="subcellular location">
    <subcellularLocation>
        <location evidence="2">Cell membrane</location>
        <topology evidence="2">Lipid-anchor</topology>
    </subcellularLocation>
</comment>
<reference evidence="5 6" key="1">
    <citation type="submission" date="2021-07" db="EMBL/GenBank/DDBJ databases">
        <title>Alteriqipengyuania abyssalis NZ-12B nov, sp.nov isolated from deep sea sponge in pacific ocean.</title>
        <authorList>
            <person name="Tareen S."/>
            <person name="Wink J."/>
        </authorList>
    </citation>
    <scope>NUCLEOTIDE SEQUENCE [LARGE SCALE GENOMIC DNA]</scope>
    <source>
        <strain evidence="5 6">NZ-12B</strain>
    </source>
</reference>
<evidence type="ECO:0000256" key="3">
    <source>
        <dbReference type="SAM" id="Coils"/>
    </source>
</evidence>
<dbReference type="Gene3D" id="2.20.200.10">
    <property type="entry name" value="Outer membrane efflux proteins (OEP)"/>
    <property type="match status" value="1"/>
</dbReference>
<evidence type="ECO:0000313" key="6">
    <source>
        <dbReference type="Proteomes" id="UP000759298"/>
    </source>
</evidence>
<dbReference type="InterPro" id="IPR010131">
    <property type="entry name" value="MdtP/NodT-like"/>
</dbReference>
<feature type="chain" id="PRO_5044999432" evidence="2">
    <location>
        <begin position="21"/>
        <end position="502"/>
    </location>
</feature>
<keyword evidence="2" id="KW-0732">Signal</keyword>
<organism evidence="5 6">
    <name type="scientific">Alteriqipengyuania abyssalis</name>
    <dbReference type="NCBI Taxonomy" id="2860200"/>
    <lineage>
        <taxon>Bacteria</taxon>
        <taxon>Pseudomonadati</taxon>
        <taxon>Pseudomonadota</taxon>
        <taxon>Alphaproteobacteria</taxon>
        <taxon>Sphingomonadales</taxon>
        <taxon>Erythrobacteraceae</taxon>
        <taxon>Alteriqipengyuania</taxon>
    </lineage>
</organism>
<evidence type="ECO:0000256" key="4">
    <source>
        <dbReference type="SAM" id="MobiDB-lite"/>
    </source>
</evidence>
<dbReference type="InterPro" id="IPR003423">
    <property type="entry name" value="OMP_efflux"/>
</dbReference>
<accession>A0ABS7PGA7</accession>
<dbReference type="NCBIfam" id="TIGR01845">
    <property type="entry name" value="outer_NodT"/>
    <property type="match status" value="1"/>
</dbReference>
<comment type="caution">
    <text evidence="5">The sequence shown here is derived from an EMBL/GenBank/DDBJ whole genome shotgun (WGS) entry which is preliminary data.</text>
</comment>
<evidence type="ECO:0000256" key="1">
    <source>
        <dbReference type="ARBA" id="ARBA00007613"/>
    </source>
</evidence>
<dbReference type="PANTHER" id="PTHR30203:SF32">
    <property type="entry name" value="CATION EFFLUX SYSTEM PROTEIN CUSC"/>
    <property type="match status" value="1"/>
</dbReference>
<dbReference type="SUPFAM" id="SSF56954">
    <property type="entry name" value="Outer membrane efflux proteins (OEP)"/>
    <property type="match status" value="1"/>
</dbReference>
<dbReference type="PROSITE" id="PS51257">
    <property type="entry name" value="PROKAR_LIPOPROTEIN"/>
    <property type="match status" value="1"/>
</dbReference>
<dbReference type="Pfam" id="PF02321">
    <property type="entry name" value="OEP"/>
    <property type="match status" value="2"/>
</dbReference>
<keyword evidence="3" id="KW-0175">Coiled coil</keyword>
<feature type="coiled-coil region" evidence="3">
    <location>
        <begin position="392"/>
        <end position="419"/>
    </location>
</feature>
<evidence type="ECO:0000313" key="5">
    <source>
        <dbReference type="EMBL" id="MBY8337737.1"/>
    </source>
</evidence>
<dbReference type="RefSeq" id="WP_222825249.1">
    <property type="nucleotide sequence ID" value="NZ_JAHWXP010000003.1"/>
</dbReference>
<dbReference type="PANTHER" id="PTHR30203">
    <property type="entry name" value="OUTER MEMBRANE CATION EFFLUX PROTEIN"/>
    <property type="match status" value="1"/>
</dbReference>
<keyword evidence="2" id="KW-1134">Transmembrane beta strand</keyword>
<comment type="similarity">
    <text evidence="1 2">Belongs to the outer membrane factor (OMF) (TC 1.B.17) family.</text>
</comment>
<feature type="region of interest" description="Disordered" evidence="4">
    <location>
        <begin position="475"/>
        <end position="502"/>
    </location>
</feature>
<name>A0ABS7PGA7_9SPHN</name>
<dbReference type="Proteomes" id="UP000759298">
    <property type="component" value="Unassembled WGS sequence"/>
</dbReference>
<protein>
    <submittedName>
        <fullName evidence="5">TolC family protein</fullName>
    </submittedName>
</protein>